<dbReference type="Proteomes" id="UP001408789">
    <property type="component" value="Unassembled WGS sequence"/>
</dbReference>
<dbReference type="AlphaFoldDB" id="A0AAP0DDD0"/>
<evidence type="ECO:0008006" key="7">
    <source>
        <dbReference type="Google" id="ProtNLM"/>
    </source>
</evidence>
<dbReference type="InterPro" id="IPR029047">
    <property type="entry name" value="HSP70_peptide-bd_sf"/>
</dbReference>
<evidence type="ECO:0000256" key="2">
    <source>
        <dbReference type="ARBA" id="ARBA00022741"/>
    </source>
</evidence>
<dbReference type="Pfam" id="PF00012">
    <property type="entry name" value="HSP70"/>
    <property type="match status" value="1"/>
</dbReference>
<protein>
    <recommendedName>
        <fullName evidence="7">Heat shock protein 70</fullName>
    </recommendedName>
</protein>
<proteinExistence type="inferred from homology"/>
<dbReference type="FunFam" id="3.30.30.30:FF:000001">
    <property type="entry name" value="heat shock 70 kDa protein-like"/>
    <property type="match status" value="1"/>
</dbReference>
<dbReference type="Gene3D" id="3.90.640.10">
    <property type="entry name" value="Actin, Chain A, domain 4"/>
    <property type="match status" value="1"/>
</dbReference>
<dbReference type="FunFam" id="3.30.420.40:FF:000026">
    <property type="entry name" value="Heat shock protein 70"/>
    <property type="match status" value="1"/>
</dbReference>
<keyword evidence="6" id="KW-1185">Reference proteome</keyword>
<organism evidence="5 6">
    <name type="scientific">Deinandra increscens subsp. villosa</name>
    <dbReference type="NCBI Taxonomy" id="3103831"/>
    <lineage>
        <taxon>Eukaryota</taxon>
        <taxon>Viridiplantae</taxon>
        <taxon>Streptophyta</taxon>
        <taxon>Embryophyta</taxon>
        <taxon>Tracheophyta</taxon>
        <taxon>Spermatophyta</taxon>
        <taxon>Magnoliopsida</taxon>
        <taxon>eudicotyledons</taxon>
        <taxon>Gunneridae</taxon>
        <taxon>Pentapetalae</taxon>
        <taxon>asterids</taxon>
        <taxon>campanulids</taxon>
        <taxon>Asterales</taxon>
        <taxon>Asteraceae</taxon>
        <taxon>Asteroideae</taxon>
        <taxon>Heliantheae alliance</taxon>
        <taxon>Madieae</taxon>
        <taxon>Madiinae</taxon>
        <taxon>Deinandra</taxon>
    </lineage>
</organism>
<dbReference type="PROSITE" id="PS00297">
    <property type="entry name" value="HSP70_1"/>
    <property type="match status" value="1"/>
</dbReference>
<dbReference type="FunFam" id="3.90.640.10:FF:000010">
    <property type="entry name" value="heat shock 70 kDa protein 14"/>
    <property type="match status" value="1"/>
</dbReference>
<dbReference type="PRINTS" id="PR00301">
    <property type="entry name" value="HEATSHOCK70"/>
</dbReference>
<dbReference type="CDD" id="cd24028">
    <property type="entry name" value="ASKHA_NBD_HSP70_HSPA1-like"/>
    <property type="match status" value="1"/>
</dbReference>
<evidence type="ECO:0000256" key="4">
    <source>
        <dbReference type="RuleBase" id="RU003322"/>
    </source>
</evidence>
<dbReference type="Gene3D" id="3.30.30.30">
    <property type="match status" value="1"/>
</dbReference>
<evidence type="ECO:0000256" key="3">
    <source>
        <dbReference type="ARBA" id="ARBA00022840"/>
    </source>
</evidence>
<sequence>MSQKVKGAAIGIDLGTTYSCAAVWFDRKKRVEVITNEQGNNITPSFVAFNDAEVLVGEGAKNQIARNPTNTVFDVKRLIGCRFYDPQVQKDMQSWPFKVVEGPAEKPNVVVELKGEEKRYKPEDLSAMILRKMKESAEAFIGREVTDAVITVPAYFNNNQREATIEAGTIAGLNVMRLINEPTAAAIAYGLDHTAYQTWHVDKTVLVFDLGGGTFDVSLLKISKTGDVNVKAVGGDTHLGGEDFDMTLVDYCAKEFKKKHGEDIRRIPRALARLKVACEKAKRDLSAATIAPIEIDCLHEGIDFSIKISRAKFEELNSSYFKKCIELVEKCLSDGKIKKKNVDEVVLVGGSSRIPKVQQLVEEFFDGKTLCKSMNGDEAVAFGAAILAARLSGTNNKDNMACDTVLQDVTPLSLGIEIKKMVGGRRERGFMSVIIPKNTSIPVSRKQIYPHDATSVGIRVYQGESKKVEDNFLLGNFNLFGLTLGPNGRSPLEVVFNIDANGILVVSAMETSTGKKDSITIAKT</sequence>
<keyword evidence="2 4" id="KW-0547">Nucleotide-binding</keyword>
<accession>A0AAP0DDD0</accession>
<dbReference type="InterPro" id="IPR043129">
    <property type="entry name" value="ATPase_NBD"/>
</dbReference>
<evidence type="ECO:0000313" key="5">
    <source>
        <dbReference type="EMBL" id="KAK9073060.1"/>
    </source>
</evidence>
<gene>
    <name evidence="5" type="ORF">SSX86_007382</name>
</gene>
<dbReference type="SUPFAM" id="SSF53067">
    <property type="entry name" value="Actin-like ATPase domain"/>
    <property type="match status" value="2"/>
</dbReference>
<dbReference type="PROSITE" id="PS00329">
    <property type="entry name" value="HSP70_2"/>
    <property type="match status" value="1"/>
</dbReference>
<dbReference type="PANTHER" id="PTHR19375">
    <property type="entry name" value="HEAT SHOCK PROTEIN 70KDA"/>
    <property type="match status" value="1"/>
</dbReference>
<reference evidence="5 6" key="1">
    <citation type="submission" date="2024-04" db="EMBL/GenBank/DDBJ databases">
        <title>The reference genome of an endangered Asteraceae, Deinandra increscens subsp. villosa, native to the Central Coast of California.</title>
        <authorList>
            <person name="Guilliams M."/>
            <person name="Hasenstab-Lehman K."/>
            <person name="Meyer R."/>
            <person name="Mcevoy S."/>
        </authorList>
    </citation>
    <scope>NUCLEOTIDE SEQUENCE [LARGE SCALE GENOMIC DNA]</scope>
    <source>
        <tissue evidence="5">Leaf</tissue>
    </source>
</reference>
<comment type="caution">
    <text evidence="5">The sequence shown here is derived from an EMBL/GenBank/DDBJ whole genome shotgun (WGS) entry which is preliminary data.</text>
</comment>
<dbReference type="GO" id="GO:0140662">
    <property type="term" value="F:ATP-dependent protein folding chaperone"/>
    <property type="evidence" value="ECO:0007669"/>
    <property type="project" value="InterPro"/>
</dbReference>
<dbReference type="Gene3D" id="3.30.420.40">
    <property type="match status" value="2"/>
</dbReference>
<evidence type="ECO:0000256" key="1">
    <source>
        <dbReference type="ARBA" id="ARBA00007381"/>
    </source>
</evidence>
<name>A0AAP0DDD0_9ASTR</name>
<comment type="similarity">
    <text evidence="1 4">Belongs to the heat shock protein 70 family.</text>
</comment>
<keyword evidence="3 4" id="KW-0067">ATP-binding</keyword>
<evidence type="ECO:0000313" key="6">
    <source>
        <dbReference type="Proteomes" id="UP001408789"/>
    </source>
</evidence>
<dbReference type="InterPro" id="IPR013126">
    <property type="entry name" value="Hsp_70_fam"/>
</dbReference>
<dbReference type="InterPro" id="IPR018181">
    <property type="entry name" value="Heat_shock_70_CS"/>
</dbReference>
<dbReference type="EMBL" id="JBCNJP010000009">
    <property type="protein sequence ID" value="KAK9073060.1"/>
    <property type="molecule type" value="Genomic_DNA"/>
</dbReference>
<dbReference type="PROSITE" id="PS01036">
    <property type="entry name" value="HSP70_3"/>
    <property type="match status" value="1"/>
</dbReference>
<dbReference type="SUPFAM" id="SSF100920">
    <property type="entry name" value="Heat shock protein 70kD (HSP70), peptide-binding domain"/>
    <property type="match status" value="1"/>
</dbReference>
<dbReference type="GO" id="GO:0005524">
    <property type="term" value="F:ATP binding"/>
    <property type="evidence" value="ECO:0007669"/>
    <property type="project" value="UniProtKB-KW"/>
</dbReference>
<dbReference type="Gene3D" id="2.60.34.10">
    <property type="entry name" value="Substrate Binding Domain Of DNAk, Chain A, domain 1"/>
    <property type="match status" value="1"/>
</dbReference>